<gene>
    <name evidence="9" type="ORF">SAMN05216235_1251</name>
</gene>
<dbReference type="GO" id="GO:0005886">
    <property type="term" value="C:plasma membrane"/>
    <property type="evidence" value="ECO:0007669"/>
    <property type="project" value="UniProtKB-SubCell"/>
</dbReference>
<keyword evidence="7 8" id="KW-0472">Membrane</keyword>
<feature type="transmembrane region" description="Helical" evidence="8">
    <location>
        <begin position="130"/>
        <end position="152"/>
    </location>
</feature>
<protein>
    <submittedName>
        <fullName evidence="9">Predicted branched-chain amino acid permease (Azaleucine resistance)</fullName>
    </submittedName>
</protein>
<dbReference type="PANTHER" id="PTHR34979">
    <property type="entry name" value="INNER MEMBRANE PROTEIN YGAZ"/>
    <property type="match status" value="1"/>
</dbReference>
<dbReference type="EMBL" id="FOTB01000002">
    <property type="protein sequence ID" value="SFK69679.1"/>
    <property type="molecule type" value="Genomic_DNA"/>
</dbReference>
<evidence type="ECO:0000313" key="9">
    <source>
        <dbReference type="EMBL" id="SFK69679.1"/>
    </source>
</evidence>
<reference evidence="9 10" key="1">
    <citation type="submission" date="2016-10" db="EMBL/GenBank/DDBJ databases">
        <authorList>
            <person name="Varghese N."/>
            <person name="Submissions S."/>
        </authorList>
    </citation>
    <scope>NUCLEOTIDE SEQUENCE [LARGE SCALE GENOMIC DNA]</scope>
    <source>
        <strain evidence="9 10">CGMCC 1.6501</strain>
    </source>
</reference>
<name>A0AA94KVK7_9STAP</name>
<evidence type="ECO:0000256" key="8">
    <source>
        <dbReference type="SAM" id="Phobius"/>
    </source>
</evidence>
<comment type="caution">
    <text evidence="9">The sequence shown here is derived from an EMBL/GenBank/DDBJ whole genome shotgun (WGS) entry which is preliminary data.</text>
</comment>
<evidence type="ECO:0000256" key="5">
    <source>
        <dbReference type="ARBA" id="ARBA00022692"/>
    </source>
</evidence>
<feature type="transmembrane region" description="Helical" evidence="8">
    <location>
        <begin position="208"/>
        <end position="225"/>
    </location>
</feature>
<accession>A0AA94KVK7</accession>
<feature type="transmembrane region" description="Helical" evidence="8">
    <location>
        <begin position="158"/>
        <end position="178"/>
    </location>
</feature>
<organism evidence="9 10">
    <name type="scientific">Salinicoccus halodurans</name>
    <dbReference type="NCBI Taxonomy" id="407035"/>
    <lineage>
        <taxon>Bacteria</taxon>
        <taxon>Bacillati</taxon>
        <taxon>Bacillota</taxon>
        <taxon>Bacilli</taxon>
        <taxon>Bacillales</taxon>
        <taxon>Staphylococcaceae</taxon>
        <taxon>Salinicoccus</taxon>
    </lineage>
</organism>
<dbReference type="Proteomes" id="UP000183090">
    <property type="component" value="Unassembled WGS sequence"/>
</dbReference>
<keyword evidence="6 8" id="KW-1133">Transmembrane helix</keyword>
<keyword evidence="4" id="KW-1003">Cell membrane</keyword>
<evidence type="ECO:0000256" key="3">
    <source>
        <dbReference type="ARBA" id="ARBA00022448"/>
    </source>
</evidence>
<evidence type="ECO:0000256" key="4">
    <source>
        <dbReference type="ARBA" id="ARBA00022475"/>
    </source>
</evidence>
<evidence type="ECO:0000313" key="10">
    <source>
        <dbReference type="Proteomes" id="UP000183090"/>
    </source>
</evidence>
<comment type="similarity">
    <text evidence="2">Belongs to the AzlC family.</text>
</comment>
<dbReference type="GO" id="GO:1903785">
    <property type="term" value="P:L-valine transmembrane transport"/>
    <property type="evidence" value="ECO:0007669"/>
    <property type="project" value="TreeGrafter"/>
</dbReference>
<evidence type="ECO:0000256" key="7">
    <source>
        <dbReference type="ARBA" id="ARBA00023136"/>
    </source>
</evidence>
<evidence type="ECO:0000256" key="6">
    <source>
        <dbReference type="ARBA" id="ARBA00022989"/>
    </source>
</evidence>
<feature type="transmembrane region" description="Helical" evidence="8">
    <location>
        <begin position="59"/>
        <end position="79"/>
    </location>
</feature>
<evidence type="ECO:0000256" key="1">
    <source>
        <dbReference type="ARBA" id="ARBA00004651"/>
    </source>
</evidence>
<proteinExistence type="inferred from homology"/>
<feature type="transmembrane region" description="Helical" evidence="8">
    <location>
        <begin position="21"/>
        <end position="39"/>
    </location>
</feature>
<comment type="subcellular location">
    <subcellularLocation>
        <location evidence="1">Cell membrane</location>
        <topology evidence="1">Multi-pass membrane protein</topology>
    </subcellularLocation>
</comment>
<dbReference type="AlphaFoldDB" id="A0AA94KVK7"/>
<dbReference type="PANTHER" id="PTHR34979:SF1">
    <property type="entry name" value="INNER MEMBRANE PROTEIN YGAZ"/>
    <property type="match status" value="1"/>
</dbReference>
<sequence>MGDIMTQWGLKKPIMDGLTIGMGYLPVAVAFGITAKPLISLFDTTLMSIMVYGGASQFLVLQMLNTSGAAAIVMAVFILNSRHFVMAFKVNYDLRHESFIKRLILSSYVTDESFAVTANTDPPGRAFPKYFVTFIIAYLFWVIFSAVGYVAGDWMSDSWTIASGIALYALFIALLIPAVRVHYKYGLVAVSGMLFHGILSVIPMVPSGFAIIIAMLLAALMGVLIDRMGASE</sequence>
<keyword evidence="5 8" id="KW-0812">Transmembrane</keyword>
<keyword evidence="3" id="KW-0813">Transport</keyword>
<evidence type="ECO:0000256" key="2">
    <source>
        <dbReference type="ARBA" id="ARBA00010735"/>
    </source>
</evidence>
<dbReference type="Pfam" id="PF03591">
    <property type="entry name" value="AzlC"/>
    <property type="match status" value="1"/>
</dbReference>
<dbReference type="InterPro" id="IPR011606">
    <property type="entry name" value="Brnchd-chn_aa_trnsp_permease"/>
</dbReference>